<dbReference type="EMBL" id="JBHSQS010000003">
    <property type="protein sequence ID" value="MFC5922889.1"/>
    <property type="molecule type" value="Genomic_DNA"/>
</dbReference>
<evidence type="ECO:0000313" key="8">
    <source>
        <dbReference type="Proteomes" id="UP001596226"/>
    </source>
</evidence>
<evidence type="ECO:0000256" key="3">
    <source>
        <dbReference type="ARBA" id="ARBA00022989"/>
    </source>
</evidence>
<evidence type="ECO:0000313" key="7">
    <source>
        <dbReference type="EMBL" id="MFC5922889.1"/>
    </source>
</evidence>
<organism evidence="7 8">
    <name type="scientific">Micromonospora vulcania</name>
    <dbReference type="NCBI Taxonomy" id="1441873"/>
    <lineage>
        <taxon>Bacteria</taxon>
        <taxon>Bacillati</taxon>
        <taxon>Actinomycetota</taxon>
        <taxon>Actinomycetes</taxon>
        <taxon>Micromonosporales</taxon>
        <taxon>Micromonosporaceae</taxon>
        <taxon>Micromonospora</taxon>
    </lineage>
</organism>
<feature type="transmembrane region" description="Helical" evidence="5">
    <location>
        <begin position="66"/>
        <end position="87"/>
    </location>
</feature>
<accession>A0ABW1GZW3</accession>
<name>A0ABW1GZW3_9ACTN</name>
<dbReference type="InterPro" id="IPR009908">
    <property type="entry name" value="Methylamine_util_MauE"/>
</dbReference>
<dbReference type="Proteomes" id="UP001596226">
    <property type="component" value="Unassembled WGS sequence"/>
</dbReference>
<keyword evidence="8" id="KW-1185">Reference proteome</keyword>
<sequence>MIDAAVRIVAAAVLLYTAGQKLVAPTAFRRTLVALRMPRPRVLSVLVSGAELSTAVLLLTAPHSGVTASLVIALGASFAGAATIALARGESVRCACFGGGSEAKLGWTQLALLPIWLTVAWAAHGDSSNFLVGPDGVALTALVLCLVTVVRQLLPLALRSWSYLKVLESQWASSGSSSPH</sequence>
<evidence type="ECO:0000256" key="2">
    <source>
        <dbReference type="ARBA" id="ARBA00022692"/>
    </source>
</evidence>
<comment type="subcellular location">
    <subcellularLocation>
        <location evidence="1">Membrane</location>
        <topology evidence="1">Multi-pass membrane protein</topology>
    </subcellularLocation>
</comment>
<gene>
    <name evidence="7" type="ORF">ACFQGL_05985</name>
</gene>
<keyword evidence="2 5" id="KW-0812">Transmembrane</keyword>
<keyword evidence="3 5" id="KW-1133">Transmembrane helix</keyword>
<keyword evidence="4 5" id="KW-0472">Membrane</keyword>
<reference evidence="8" key="1">
    <citation type="journal article" date="2019" name="Int. J. Syst. Evol. Microbiol.">
        <title>The Global Catalogue of Microorganisms (GCM) 10K type strain sequencing project: providing services to taxonomists for standard genome sequencing and annotation.</title>
        <authorList>
            <consortium name="The Broad Institute Genomics Platform"/>
            <consortium name="The Broad Institute Genome Sequencing Center for Infectious Disease"/>
            <person name="Wu L."/>
            <person name="Ma J."/>
        </authorList>
    </citation>
    <scope>NUCLEOTIDE SEQUENCE [LARGE SCALE GENOMIC DNA]</scope>
    <source>
        <strain evidence="8">CGMCC 4.7144</strain>
    </source>
</reference>
<proteinExistence type="predicted"/>
<feature type="domain" description="Methylamine utilisation protein MauE" evidence="6">
    <location>
        <begin position="3"/>
        <end position="112"/>
    </location>
</feature>
<evidence type="ECO:0000256" key="1">
    <source>
        <dbReference type="ARBA" id="ARBA00004141"/>
    </source>
</evidence>
<comment type="caution">
    <text evidence="7">The sequence shown here is derived from an EMBL/GenBank/DDBJ whole genome shotgun (WGS) entry which is preliminary data.</text>
</comment>
<dbReference type="Pfam" id="PF07291">
    <property type="entry name" value="MauE"/>
    <property type="match status" value="1"/>
</dbReference>
<evidence type="ECO:0000256" key="4">
    <source>
        <dbReference type="ARBA" id="ARBA00023136"/>
    </source>
</evidence>
<evidence type="ECO:0000256" key="5">
    <source>
        <dbReference type="SAM" id="Phobius"/>
    </source>
</evidence>
<dbReference type="RefSeq" id="WP_377506572.1">
    <property type="nucleotide sequence ID" value="NZ_JBHSQS010000003.1"/>
</dbReference>
<evidence type="ECO:0000259" key="6">
    <source>
        <dbReference type="Pfam" id="PF07291"/>
    </source>
</evidence>
<protein>
    <submittedName>
        <fullName evidence="7">MauE/DoxX family redox-associated membrane protein</fullName>
    </submittedName>
</protein>
<feature type="transmembrane region" description="Helical" evidence="5">
    <location>
        <begin position="40"/>
        <end position="60"/>
    </location>
</feature>